<proteinExistence type="predicted"/>
<dbReference type="EMBL" id="CP074133">
    <property type="protein sequence ID" value="QUX21952.1"/>
    <property type="molecule type" value="Genomic_DNA"/>
</dbReference>
<gene>
    <name evidence="1" type="ORF">KGD84_26885</name>
</gene>
<name>A0ABX8BLM1_9ACTN</name>
<evidence type="ECO:0000313" key="2">
    <source>
        <dbReference type="Proteomes" id="UP000676079"/>
    </source>
</evidence>
<keyword evidence="2" id="KW-1185">Reference proteome</keyword>
<evidence type="ECO:0000313" key="1">
    <source>
        <dbReference type="EMBL" id="QUX21952.1"/>
    </source>
</evidence>
<sequence>MNDTAHTPAADDGTAALALRSALRRRGIAAADGDPPGSVRAEHAGRRLTVRHADGRWWRPMPGRPHVLFPGAPSGGEEALARDLAAELLRRL</sequence>
<dbReference type="RefSeq" id="WP_220563174.1">
    <property type="nucleotide sequence ID" value="NZ_CP074133.1"/>
</dbReference>
<accession>A0ABX8BLM1</accession>
<reference evidence="1 2" key="1">
    <citation type="submission" date="2021-05" db="EMBL/GenBank/DDBJ databases">
        <title>Direct Submission.</title>
        <authorList>
            <person name="Li K."/>
            <person name="Gao J."/>
        </authorList>
    </citation>
    <scope>NUCLEOTIDE SEQUENCE [LARGE SCALE GENOMIC DNA]</scope>
    <source>
        <strain evidence="1 2">Mg02</strain>
    </source>
</reference>
<protein>
    <submittedName>
        <fullName evidence="1">Uncharacterized protein</fullName>
    </submittedName>
</protein>
<dbReference type="Proteomes" id="UP000676079">
    <property type="component" value="Chromosome"/>
</dbReference>
<organism evidence="1 2">
    <name type="scientific">Nocardiopsis changdeensis</name>
    <dbReference type="NCBI Taxonomy" id="2831969"/>
    <lineage>
        <taxon>Bacteria</taxon>
        <taxon>Bacillati</taxon>
        <taxon>Actinomycetota</taxon>
        <taxon>Actinomycetes</taxon>
        <taxon>Streptosporangiales</taxon>
        <taxon>Nocardiopsidaceae</taxon>
        <taxon>Nocardiopsis</taxon>
    </lineage>
</organism>